<dbReference type="Proteomes" id="UP000822688">
    <property type="component" value="Chromosome 1"/>
</dbReference>
<accession>A0A8T0J3B2</accession>
<feature type="transmembrane region" description="Helical" evidence="6">
    <location>
        <begin position="307"/>
        <end position="336"/>
    </location>
</feature>
<evidence type="ECO:0000256" key="1">
    <source>
        <dbReference type="ARBA" id="ARBA00004141"/>
    </source>
</evidence>
<keyword evidence="5 6" id="KW-0472">Membrane</keyword>
<protein>
    <recommendedName>
        <fullName evidence="6">GDT1 family protein</fullName>
    </recommendedName>
</protein>
<comment type="caution">
    <text evidence="7">The sequence shown here is derived from an EMBL/GenBank/DDBJ whole genome shotgun (WGS) entry which is preliminary data.</text>
</comment>
<dbReference type="GO" id="GO:0032472">
    <property type="term" value="P:Golgi calcium ion transport"/>
    <property type="evidence" value="ECO:0007669"/>
    <property type="project" value="TreeGrafter"/>
</dbReference>
<sequence>MPLALQALPDGGCSSSLLNPRRAGVSITSRRQCRISCSPSQFTSPRLPKGLPSLSISSGKVLASRRIVGGLRRCRSADKVSCSYDEVKEEDGRELVELVGQNGSNSRRMEVLKVAVLAGLVGLQVCMPALAESLGLEVARSSEATELVTDLSDFKNGFSEAFLLIFFSEIGDKTFFIAALLATRKSNLAVFTGTFGALAAMTVISVTLGRAFHYLDNLIPSLGDNQLPVDDLAAVVLLVYFGVSTLVDAASMEGSKAEEEKQDAELAIAGVSGDGNIGLQAAATTVASTFALVFVAEWGDKSFFSTIALAAASSPAGVVTGAIAGHGVATILAVLGGSFLSEYVSEKLIAYVGGILFLVFAATTLVDILK</sequence>
<dbReference type="InterPro" id="IPR049555">
    <property type="entry name" value="GDT1-like_CS"/>
</dbReference>
<comment type="subcellular location">
    <subcellularLocation>
        <location evidence="1 6">Membrane</location>
        <topology evidence="1 6">Multi-pass membrane protein</topology>
    </subcellularLocation>
</comment>
<name>A0A8T0J3B2_CERPU</name>
<evidence type="ECO:0000313" key="7">
    <source>
        <dbReference type="EMBL" id="KAG0590400.1"/>
    </source>
</evidence>
<comment type="similarity">
    <text evidence="2 6">Belongs to the GDT1 family.</text>
</comment>
<evidence type="ECO:0000256" key="4">
    <source>
        <dbReference type="ARBA" id="ARBA00022989"/>
    </source>
</evidence>
<evidence type="ECO:0000256" key="5">
    <source>
        <dbReference type="ARBA" id="ARBA00023136"/>
    </source>
</evidence>
<dbReference type="GO" id="GO:0005384">
    <property type="term" value="F:manganese ion transmembrane transporter activity"/>
    <property type="evidence" value="ECO:0007669"/>
    <property type="project" value="TreeGrafter"/>
</dbReference>
<keyword evidence="4 6" id="KW-1133">Transmembrane helix</keyword>
<evidence type="ECO:0000256" key="3">
    <source>
        <dbReference type="ARBA" id="ARBA00022692"/>
    </source>
</evidence>
<reference evidence="7" key="1">
    <citation type="submission" date="2020-06" db="EMBL/GenBank/DDBJ databases">
        <title>WGS assembly of Ceratodon purpureus strain R40.</title>
        <authorList>
            <person name="Carey S.B."/>
            <person name="Jenkins J."/>
            <person name="Shu S."/>
            <person name="Lovell J.T."/>
            <person name="Sreedasyam A."/>
            <person name="Maumus F."/>
            <person name="Tiley G.P."/>
            <person name="Fernandez-Pozo N."/>
            <person name="Barry K."/>
            <person name="Chen C."/>
            <person name="Wang M."/>
            <person name="Lipzen A."/>
            <person name="Daum C."/>
            <person name="Saski C.A."/>
            <person name="Payton A.C."/>
            <person name="Mcbreen J.C."/>
            <person name="Conrad R.E."/>
            <person name="Kollar L.M."/>
            <person name="Olsson S."/>
            <person name="Huttunen S."/>
            <person name="Landis J.B."/>
            <person name="Wickett N.J."/>
            <person name="Johnson M.G."/>
            <person name="Rensing S.A."/>
            <person name="Grimwood J."/>
            <person name="Schmutz J."/>
            <person name="Mcdaniel S.F."/>
        </authorList>
    </citation>
    <scope>NUCLEOTIDE SEQUENCE</scope>
    <source>
        <strain evidence="7">R40</strain>
    </source>
</reference>
<dbReference type="Pfam" id="PF01169">
    <property type="entry name" value="GDT1"/>
    <property type="match status" value="2"/>
</dbReference>
<dbReference type="PROSITE" id="PS01214">
    <property type="entry name" value="UPF0016"/>
    <property type="match status" value="1"/>
</dbReference>
<dbReference type="GO" id="GO:0009535">
    <property type="term" value="C:chloroplast thylakoid membrane"/>
    <property type="evidence" value="ECO:0007669"/>
    <property type="project" value="TreeGrafter"/>
</dbReference>
<dbReference type="GO" id="GO:0015085">
    <property type="term" value="F:calcium ion transmembrane transporter activity"/>
    <property type="evidence" value="ECO:0007669"/>
    <property type="project" value="TreeGrafter"/>
</dbReference>
<dbReference type="AlphaFoldDB" id="A0A8T0J3B2"/>
<evidence type="ECO:0000256" key="2">
    <source>
        <dbReference type="ARBA" id="ARBA00009190"/>
    </source>
</evidence>
<dbReference type="InterPro" id="IPR001727">
    <property type="entry name" value="GDT1-like"/>
</dbReference>
<keyword evidence="3 6" id="KW-0812">Transmembrane</keyword>
<keyword evidence="8" id="KW-1185">Reference proteome</keyword>
<dbReference type="GO" id="GO:0032468">
    <property type="term" value="P:Golgi calcium ion homeostasis"/>
    <property type="evidence" value="ECO:0007669"/>
    <property type="project" value="TreeGrafter"/>
</dbReference>
<gene>
    <name evidence="7" type="ORF">KC19_1G096800</name>
</gene>
<dbReference type="PANTHER" id="PTHR12608:SF6">
    <property type="entry name" value="PROTEIN PAM71, CHLOROPLASTIC"/>
    <property type="match status" value="1"/>
</dbReference>
<evidence type="ECO:0000313" key="8">
    <source>
        <dbReference type="Proteomes" id="UP000822688"/>
    </source>
</evidence>
<feature type="transmembrane region" description="Helical" evidence="6">
    <location>
        <begin position="188"/>
        <end position="212"/>
    </location>
</feature>
<organism evidence="7 8">
    <name type="scientific">Ceratodon purpureus</name>
    <name type="common">Fire moss</name>
    <name type="synonym">Dicranum purpureum</name>
    <dbReference type="NCBI Taxonomy" id="3225"/>
    <lineage>
        <taxon>Eukaryota</taxon>
        <taxon>Viridiplantae</taxon>
        <taxon>Streptophyta</taxon>
        <taxon>Embryophyta</taxon>
        <taxon>Bryophyta</taxon>
        <taxon>Bryophytina</taxon>
        <taxon>Bryopsida</taxon>
        <taxon>Dicranidae</taxon>
        <taxon>Pseudoditrichales</taxon>
        <taxon>Ditrichaceae</taxon>
        <taxon>Ceratodon</taxon>
    </lineage>
</organism>
<evidence type="ECO:0000256" key="6">
    <source>
        <dbReference type="RuleBase" id="RU365102"/>
    </source>
</evidence>
<dbReference type="EMBL" id="CM026421">
    <property type="protein sequence ID" value="KAG0590400.1"/>
    <property type="molecule type" value="Genomic_DNA"/>
</dbReference>
<proteinExistence type="inferred from homology"/>
<feature type="transmembrane region" description="Helical" evidence="6">
    <location>
        <begin position="348"/>
        <end position="369"/>
    </location>
</feature>
<dbReference type="PANTHER" id="PTHR12608">
    <property type="entry name" value="TRANSMEMBRANE PROTEIN HTP-1 RELATED"/>
    <property type="match status" value="1"/>
</dbReference>
<dbReference type="OrthoDB" id="442680at2759"/>
<feature type="transmembrane region" description="Helical" evidence="6">
    <location>
        <begin position="161"/>
        <end position="181"/>
    </location>
</feature>
<dbReference type="GO" id="GO:0005794">
    <property type="term" value="C:Golgi apparatus"/>
    <property type="evidence" value="ECO:0007669"/>
    <property type="project" value="TreeGrafter"/>
</dbReference>
<feature type="transmembrane region" description="Helical" evidence="6">
    <location>
        <begin position="232"/>
        <end position="251"/>
    </location>
</feature>